<dbReference type="Gene3D" id="2.60.40.1930">
    <property type="match status" value="1"/>
</dbReference>
<dbReference type="Gene3D" id="2.60.40.1120">
    <property type="entry name" value="Carboxypeptidase-like, regulatory domain"/>
    <property type="match status" value="1"/>
</dbReference>
<evidence type="ECO:0008006" key="4">
    <source>
        <dbReference type="Google" id="ProtNLM"/>
    </source>
</evidence>
<dbReference type="EMBL" id="CP042437">
    <property type="protein sequence ID" value="QEC79892.1"/>
    <property type="molecule type" value="Genomic_DNA"/>
</dbReference>
<dbReference type="InterPro" id="IPR008969">
    <property type="entry name" value="CarboxyPept-like_regulatory"/>
</dbReference>
<protein>
    <recommendedName>
        <fullName evidence="4">TonB-dependent receptor plug domain-containing protein</fullName>
    </recommendedName>
</protein>
<proteinExistence type="predicted"/>
<dbReference type="Gene3D" id="2.170.130.10">
    <property type="entry name" value="TonB-dependent receptor, plug domain"/>
    <property type="match status" value="1"/>
</dbReference>
<evidence type="ECO:0000313" key="2">
    <source>
        <dbReference type="EMBL" id="QEC79892.1"/>
    </source>
</evidence>
<accession>A0A5B8WAV5</accession>
<dbReference type="SUPFAM" id="SSF49464">
    <property type="entry name" value="Carboxypeptidase regulatory domain-like"/>
    <property type="match status" value="1"/>
</dbReference>
<feature type="signal peptide" evidence="1">
    <location>
        <begin position="1"/>
        <end position="18"/>
    </location>
</feature>
<sequence length="1182" mass="131732">MKKGIVFLLMILPFICLAQVNISGRVINQANGEPVSSASIFLSNATIGTKTSNDGSFTLNKVKTGKYNLVVSIIGFESYHQVIIVNNIGITLPDIHIIPKTISLMEVKIKPQNNASRQRNIQLFINEFIGTSALARECKLLNPDMLDVDFDEATNTLTASSVDFLVIENRGLGYRLKYLLADFYNNRNYYGSFKTHFEGSVLFEEIKGMPAEEKRWKKNREQVYENSPMHFLRAVITNQVEEEGFRVFQYANEPNPERPGDDLITAKINQFTKLKATNNKRYTDSLSYWLKKSKLDKTYLNLRNFFLNQSDILKPTDVTKMYALNCEMDGLHVTYNKDHHFSKNGALNHLNEFYNTETSLITFNTPYALVDNNGGLVDPNSLSYSGAWTHYRVAELLPVDYEPLQHAPTAPTSVLPEEAMAKLKNYAEIRVNEKAYLHFDKPYYATGDTIYFKAYITQGDNHEPTRTSGILHVDFINTADKIDRSVKLKIADGVAWGDIALPDSLPKGNYRIRAYTNWMRNDGDDNYFEQTIPIASTNENEVFENSVVKKSNSINAPADIQFFPEGGRLINGVKSKIAFKTTLPSGLGGDITGTVLDDDDKQVAGFSSAHLGMGYFYLTPQQGKGYKAKLTHANGATSTVNLPIAENKGLVLSINNDSIPKATARIEASKAYFEEHKNQDYTLLVWSGGIITPIACKLDKPVVEVDILKRKLFTGIAKVTLFSPGSEPLAERLIFVQNYNRLSLNVSTDKPDYTKRGKVNISLNVQNRAGDAAEGHFSVAVTDAEKVGIDENDQNSIFASLLLTSELKGYVEKPNYYFNNITAETTANLDLVMLTHGYRRFEWKPILTNTYPEVTYQPETGLNISGVAKSIWGNPLNKGLVSLLPRGGGQIINQLTGTDGSFNFNNLMFNDSTRFILQAATSKNGNNTVLTLKKEQPGPIVTTNNTGNKNEADWLMTAYINNSKKQQESASKFNSKKVINLKEVKIKTVKRYNNYRSSALGGPGGADIVVRREELERSNLDIRNVILQKFHGHTAGYVLVDGVPGMDPSDLNIRDIETMELFYGPSAAIYGIQGGHGVLVITTRQGGGLQAKDILSKGILPITVAGFYKAREFYSPKYDGPATNQPDLRSTIYWNPEVITDKDGKANFSFFNADGTGKYRVIIEGIDSEGNIGRQVHTYVVN</sequence>
<evidence type="ECO:0000256" key="1">
    <source>
        <dbReference type="SAM" id="SignalP"/>
    </source>
</evidence>
<dbReference type="OrthoDB" id="679547at2"/>
<name>A0A5B8WAV5_9SPHI</name>
<dbReference type="KEGG" id="mgk:FSB76_29495"/>
<dbReference type="Pfam" id="PF13715">
    <property type="entry name" value="CarbopepD_reg_2"/>
    <property type="match status" value="1"/>
</dbReference>
<gene>
    <name evidence="2" type="ORF">FSB76_29495</name>
</gene>
<dbReference type="AlphaFoldDB" id="A0A5B8WAV5"/>
<dbReference type="SUPFAM" id="SSF56935">
    <property type="entry name" value="Porins"/>
    <property type="match status" value="1"/>
</dbReference>
<keyword evidence="3" id="KW-1185">Reference proteome</keyword>
<dbReference type="InterPro" id="IPR037066">
    <property type="entry name" value="Plug_dom_sf"/>
</dbReference>
<dbReference type="RefSeq" id="WP_147059926.1">
    <property type="nucleotide sequence ID" value="NZ_CP042437.1"/>
</dbReference>
<dbReference type="Proteomes" id="UP000321362">
    <property type="component" value="Chromosome"/>
</dbReference>
<evidence type="ECO:0000313" key="3">
    <source>
        <dbReference type="Proteomes" id="UP000321362"/>
    </source>
</evidence>
<keyword evidence="1" id="KW-0732">Signal</keyword>
<organism evidence="2 3">
    <name type="scientific">Mucilaginibacter ginsenosidivorax</name>
    <dbReference type="NCBI Taxonomy" id="862126"/>
    <lineage>
        <taxon>Bacteria</taxon>
        <taxon>Pseudomonadati</taxon>
        <taxon>Bacteroidota</taxon>
        <taxon>Sphingobacteriia</taxon>
        <taxon>Sphingobacteriales</taxon>
        <taxon>Sphingobacteriaceae</taxon>
        <taxon>Mucilaginibacter</taxon>
    </lineage>
</organism>
<feature type="chain" id="PRO_5022852834" description="TonB-dependent receptor plug domain-containing protein" evidence="1">
    <location>
        <begin position="19"/>
        <end position="1182"/>
    </location>
</feature>
<reference evidence="2 3" key="1">
    <citation type="journal article" date="2013" name="J. Microbiol.">
        <title>Mucilaginibacter ginsenosidivorax sp. nov., with ginsenoside converting activity isolated from sediment.</title>
        <authorList>
            <person name="Kim J.K."/>
            <person name="Choi T.E."/>
            <person name="Liu Q.M."/>
            <person name="Park H.Y."/>
            <person name="Yi T.H."/>
            <person name="Yoon M.H."/>
            <person name="Kim S.C."/>
            <person name="Im W.T."/>
        </authorList>
    </citation>
    <scope>NUCLEOTIDE SEQUENCE [LARGE SCALE GENOMIC DNA]</scope>
    <source>
        <strain evidence="2 3">KHI28</strain>
    </source>
</reference>